<evidence type="ECO:0000259" key="8">
    <source>
        <dbReference type="Pfam" id="PF12704"/>
    </source>
</evidence>
<keyword evidence="4 6" id="KW-1133">Transmembrane helix</keyword>
<accession>A0A223P2A2</accession>
<feature type="domain" description="MacB-like periplasmic core" evidence="8">
    <location>
        <begin position="20"/>
        <end position="235"/>
    </location>
</feature>
<feature type="transmembrane region" description="Helical" evidence="6">
    <location>
        <begin position="390"/>
        <end position="413"/>
    </location>
</feature>
<dbReference type="GO" id="GO:0022857">
    <property type="term" value="F:transmembrane transporter activity"/>
    <property type="evidence" value="ECO:0007669"/>
    <property type="project" value="TreeGrafter"/>
</dbReference>
<dbReference type="AlphaFoldDB" id="A0A223P2A2"/>
<comment type="subcellular location">
    <subcellularLocation>
        <location evidence="1">Cell membrane</location>
        <topology evidence="1">Multi-pass membrane protein</topology>
    </subcellularLocation>
</comment>
<sequence length="822" mass="91461">MTLNYLKTAWRILMRQKLFSLINVMGLAIGMAACLLIVQYISFELSYDNFHKNGARIYRIKHQNNSQGNVIEDMPKTYSAVGPALKATFPEVQEVTRISKLGGLVSTQQINGSITAFNEERIYQADASFLRLFSFPMTEGNATALNNPNTVVISESTAKKYFGSREPVGKTIRIQQQISGTDIKAMVTGVFKDVPANSHLQFDFLVSGDARAGDWVYPDSYTYISLSPQTDPKIFDAKLPGFIKKYAGLNGQNAMSPTQGKTNINSIKLSLQPLGDIHLYSNLSNEISAGGNGNLVWYLGLIAVLILVIAYINYINLSTAKVMERAKEVGIRKVLGSQRAQLVRQFLFESLLLNVISVAVAIFIVLLCMPWFSALCGVLIGFTLWEDPYFAFGFLGVLIGGVLLSATYPALILSDYKPVQILKGKFINNTKGLSLRKALVVFQFVVTIAFMMGTLVVYRQVNFMKSSNMGMDMKQTLVILAPQNVRGTDQDAANFTVKDSVFQTELARDPRIKSVTSSSSIPGQSIDYIMSYTRHTQAGEKNLRLSTLEIGNRYLNQFKVNVVAGEKISANTNPSKSPMMLNEAAVVSLGFKNAQDAIGKLVETKNGRGRVFENEVVGVIKNFHQTSLKDNYTPLVIRGIDPSSVTHYEVKFNNNNLPQTIAQIEKTYKNVFPDAAFQYFFLDEFFDQQYKVEQHFGQVFSLFSGFAIFVACLGLFGLTLITITQRIKEIGIRKVLGASVANILLLISKDFAGLILIANTIALPLAYWGCNKWLQGYKFRIEFNAWYFILPMLMVFLIAILTISYQSIRAALANPVKSLRSE</sequence>
<feature type="transmembrane region" description="Helical" evidence="6">
    <location>
        <begin position="351"/>
        <end position="384"/>
    </location>
</feature>
<dbReference type="PANTHER" id="PTHR30572:SF18">
    <property type="entry name" value="ABC-TYPE MACROLIDE FAMILY EXPORT SYSTEM PERMEASE COMPONENT 2"/>
    <property type="match status" value="1"/>
</dbReference>
<feature type="transmembrane region" description="Helical" evidence="6">
    <location>
        <begin position="699"/>
        <end position="723"/>
    </location>
</feature>
<feature type="transmembrane region" description="Helical" evidence="6">
    <location>
        <begin position="434"/>
        <end position="458"/>
    </location>
</feature>
<feature type="domain" description="ABC3 transporter permease C-terminal" evidence="7">
    <location>
        <begin position="301"/>
        <end position="413"/>
    </location>
</feature>
<dbReference type="InterPro" id="IPR025857">
    <property type="entry name" value="MacB_PCD"/>
</dbReference>
<feature type="transmembrane region" description="Helical" evidence="6">
    <location>
        <begin position="295"/>
        <end position="317"/>
    </location>
</feature>
<feature type="transmembrane region" description="Helical" evidence="6">
    <location>
        <begin position="21"/>
        <end position="43"/>
    </location>
</feature>
<dbReference type="Proteomes" id="UP000215002">
    <property type="component" value="Chromosome"/>
</dbReference>
<evidence type="ECO:0000256" key="1">
    <source>
        <dbReference type="ARBA" id="ARBA00004651"/>
    </source>
</evidence>
<reference evidence="9 10" key="1">
    <citation type="submission" date="2017-08" db="EMBL/GenBank/DDBJ databases">
        <title>Complete genome sequence of Mucilaginibacter sp. strain BJC16-A31.</title>
        <authorList>
            <consortium name="Henan University of Science and Technology"/>
            <person name="You X."/>
        </authorList>
    </citation>
    <scope>NUCLEOTIDE SEQUENCE [LARGE SCALE GENOMIC DNA]</scope>
    <source>
        <strain evidence="9 10">BJC16-A31</strain>
    </source>
</reference>
<dbReference type="KEGG" id="muc:MuYL_4357"/>
<dbReference type="InterPro" id="IPR050250">
    <property type="entry name" value="Macrolide_Exporter_MacB"/>
</dbReference>
<evidence type="ECO:0000256" key="6">
    <source>
        <dbReference type="SAM" id="Phobius"/>
    </source>
</evidence>
<dbReference type="Pfam" id="PF12704">
    <property type="entry name" value="MacB_PCD"/>
    <property type="match status" value="1"/>
</dbReference>
<dbReference type="Pfam" id="PF02687">
    <property type="entry name" value="FtsX"/>
    <property type="match status" value="2"/>
</dbReference>
<dbReference type="PROSITE" id="PS51257">
    <property type="entry name" value="PROKAR_LIPOPROTEIN"/>
    <property type="match status" value="1"/>
</dbReference>
<organism evidence="9 10">
    <name type="scientific">Mucilaginibacter xinganensis</name>
    <dbReference type="NCBI Taxonomy" id="1234841"/>
    <lineage>
        <taxon>Bacteria</taxon>
        <taxon>Pseudomonadati</taxon>
        <taxon>Bacteroidota</taxon>
        <taxon>Sphingobacteriia</taxon>
        <taxon>Sphingobacteriales</taxon>
        <taxon>Sphingobacteriaceae</taxon>
        <taxon>Mucilaginibacter</taxon>
    </lineage>
</organism>
<keyword evidence="5 6" id="KW-0472">Membrane</keyword>
<evidence type="ECO:0000259" key="7">
    <source>
        <dbReference type="Pfam" id="PF02687"/>
    </source>
</evidence>
<proteinExistence type="predicted"/>
<feature type="transmembrane region" description="Helical" evidence="6">
    <location>
        <begin position="785"/>
        <end position="805"/>
    </location>
</feature>
<evidence type="ECO:0000313" key="9">
    <source>
        <dbReference type="EMBL" id="ASU36242.1"/>
    </source>
</evidence>
<dbReference type="OrthoDB" id="5933722at2"/>
<name>A0A223P2A2_9SPHI</name>
<protein>
    <submittedName>
        <fullName evidence="9">Uncharacterized protein</fullName>
    </submittedName>
</protein>
<keyword evidence="3 6" id="KW-0812">Transmembrane</keyword>
<keyword evidence="10" id="KW-1185">Reference proteome</keyword>
<evidence type="ECO:0000313" key="10">
    <source>
        <dbReference type="Proteomes" id="UP000215002"/>
    </source>
</evidence>
<dbReference type="PANTHER" id="PTHR30572">
    <property type="entry name" value="MEMBRANE COMPONENT OF TRANSPORTER-RELATED"/>
    <property type="match status" value="1"/>
</dbReference>
<dbReference type="EMBL" id="CP022743">
    <property type="protein sequence ID" value="ASU36242.1"/>
    <property type="molecule type" value="Genomic_DNA"/>
</dbReference>
<dbReference type="RefSeq" id="WP_094572293.1">
    <property type="nucleotide sequence ID" value="NZ_CP022743.1"/>
</dbReference>
<dbReference type="InterPro" id="IPR003838">
    <property type="entry name" value="ABC3_permease_C"/>
</dbReference>
<dbReference type="GO" id="GO:0005886">
    <property type="term" value="C:plasma membrane"/>
    <property type="evidence" value="ECO:0007669"/>
    <property type="project" value="UniProtKB-SubCell"/>
</dbReference>
<evidence type="ECO:0000256" key="3">
    <source>
        <dbReference type="ARBA" id="ARBA00022692"/>
    </source>
</evidence>
<feature type="transmembrane region" description="Helical" evidence="6">
    <location>
        <begin position="735"/>
        <end position="765"/>
    </location>
</feature>
<feature type="domain" description="ABC3 transporter permease C-terminal" evidence="7">
    <location>
        <begin position="702"/>
        <end position="813"/>
    </location>
</feature>
<evidence type="ECO:0000256" key="5">
    <source>
        <dbReference type="ARBA" id="ARBA00023136"/>
    </source>
</evidence>
<evidence type="ECO:0000256" key="2">
    <source>
        <dbReference type="ARBA" id="ARBA00022475"/>
    </source>
</evidence>
<keyword evidence="2" id="KW-1003">Cell membrane</keyword>
<evidence type="ECO:0000256" key="4">
    <source>
        <dbReference type="ARBA" id="ARBA00022989"/>
    </source>
</evidence>
<gene>
    <name evidence="9" type="ORF">MuYL_4357</name>
</gene>